<protein>
    <recommendedName>
        <fullName evidence="2">Thymidine phosphorylase</fullName>
    </recommendedName>
</protein>
<sequence length="676" mass="76503">MINKKHYKAEPQKSQDCTVVKPFHGADKLLSHIHSTFGHGIKAIMMSYFDTVEKLLLEMAEKAGSSSRGKLYLESARSIKIHKLNVLSSFLSTIKQTFVLFENNKFNYFKNKTNKTAKQNNLISTSFDRNDVNEKLVQNTLIHKSESIHKNHLLAFEKRFSCLIATALEPYHIPIGPYVLVSAFAKSIRLLHLELNIKLILYKHFEHGVMTQISNLYKEVNQYLNSNGIVTGLENNIVTTQPGSPNSQIVHSHPSIVDKKPILTILTTVQQQVLKDITINTPNTVAPVGIKNTLLRQLKSINQHNKDTINLVTMLFQSIAEDRDVPLLVRAILIKLYIPYLQAAILDSNLLANKQHPAQLLLEEISSTSIGWSVELDIGKKFINQINNTIDVILSASDLNEIFFNNLLRTYQKFIRQHKNDFKVEQQRIKDKSMGRIKIAAAMRTVDALLAHKMENVSIPAPISNILLGSWRNLLTLLLVRHSNTSEQYLCGIKFVDSLIDILKSTKQHDIVIQNQIENLCKEYEEGLKLVAYNGSELTDKINELSQCLLNLFKPDTKNVQINSAVKKETSDSVTTKRYTKIADRYHKSTKKILTSSDNLKGLSSKDIELVGSIKIGMWFEFTRKNNSPVKAQLSWTNPKSGKLLFVNSRGLKVTDKTSKELVSGLKDKSIAIIQI</sequence>
<name>A0A3B0VEW2_9ZZZZ</name>
<evidence type="ECO:0000313" key="1">
    <source>
        <dbReference type="EMBL" id="VAW42148.1"/>
    </source>
</evidence>
<dbReference type="AlphaFoldDB" id="A0A3B0VEW2"/>
<evidence type="ECO:0008006" key="2">
    <source>
        <dbReference type="Google" id="ProtNLM"/>
    </source>
</evidence>
<proteinExistence type="predicted"/>
<organism evidence="1">
    <name type="scientific">hydrothermal vent metagenome</name>
    <dbReference type="NCBI Taxonomy" id="652676"/>
    <lineage>
        <taxon>unclassified sequences</taxon>
        <taxon>metagenomes</taxon>
        <taxon>ecological metagenomes</taxon>
    </lineage>
</organism>
<dbReference type="InterPro" id="IPR012434">
    <property type="entry name" value="DUF1631"/>
</dbReference>
<dbReference type="EMBL" id="UOEW01000345">
    <property type="protein sequence ID" value="VAW42148.1"/>
    <property type="molecule type" value="Genomic_DNA"/>
</dbReference>
<gene>
    <name evidence="1" type="ORF">MNBD_GAMMA01-713</name>
</gene>
<dbReference type="Pfam" id="PF07793">
    <property type="entry name" value="DUF1631"/>
    <property type="match status" value="2"/>
</dbReference>
<accession>A0A3B0VEW2</accession>
<reference evidence="1" key="1">
    <citation type="submission" date="2018-06" db="EMBL/GenBank/DDBJ databases">
        <authorList>
            <person name="Zhirakovskaya E."/>
        </authorList>
    </citation>
    <scope>NUCLEOTIDE SEQUENCE</scope>
</reference>